<dbReference type="SUPFAM" id="SSF74924">
    <property type="entry name" value="Cap-Gly domain"/>
    <property type="match status" value="1"/>
</dbReference>
<accession>A0AAV9PME7</accession>
<gene>
    <name evidence="10" type="ORF">LTR77_000112</name>
</gene>
<evidence type="ECO:0000256" key="6">
    <source>
        <dbReference type="ARBA" id="ARBA00023054"/>
    </source>
</evidence>
<dbReference type="Pfam" id="PF12455">
    <property type="entry name" value="Dynactin"/>
    <property type="match status" value="1"/>
</dbReference>
<dbReference type="PROSITE" id="PS50245">
    <property type="entry name" value="CAP_GLY_2"/>
    <property type="match status" value="1"/>
</dbReference>
<evidence type="ECO:0000256" key="4">
    <source>
        <dbReference type="ARBA" id="ARBA00022701"/>
    </source>
</evidence>
<proteinExistence type="inferred from homology"/>
<evidence type="ECO:0000259" key="9">
    <source>
        <dbReference type="PROSITE" id="PS50245"/>
    </source>
</evidence>
<comment type="similarity">
    <text evidence="2">Belongs to the dynactin 150 kDa subunit family.</text>
</comment>
<dbReference type="Gene3D" id="2.30.30.190">
    <property type="entry name" value="CAP Gly-rich-like domain"/>
    <property type="match status" value="1"/>
</dbReference>
<reference evidence="10 11" key="1">
    <citation type="submission" date="2023-08" db="EMBL/GenBank/DDBJ databases">
        <title>Black Yeasts Isolated from many extreme environments.</title>
        <authorList>
            <person name="Coleine C."/>
            <person name="Stajich J.E."/>
            <person name="Selbmann L."/>
        </authorList>
    </citation>
    <scope>NUCLEOTIDE SEQUENCE [LARGE SCALE GENOMIC DNA]</scope>
    <source>
        <strain evidence="10 11">CCFEE 5935</strain>
    </source>
</reference>
<evidence type="ECO:0000256" key="8">
    <source>
        <dbReference type="SAM" id="MobiDB-lite"/>
    </source>
</evidence>
<evidence type="ECO:0000256" key="3">
    <source>
        <dbReference type="ARBA" id="ARBA00022490"/>
    </source>
</evidence>
<keyword evidence="4" id="KW-0493">Microtubule</keyword>
<feature type="compositionally biased region" description="Low complexity" evidence="8">
    <location>
        <begin position="146"/>
        <end position="162"/>
    </location>
</feature>
<name>A0AAV9PME7_9PEZI</name>
<dbReference type="InterPro" id="IPR022157">
    <property type="entry name" value="Dynactin"/>
</dbReference>
<dbReference type="InterPro" id="IPR036859">
    <property type="entry name" value="CAP-Gly_dom_sf"/>
</dbReference>
<evidence type="ECO:0000256" key="7">
    <source>
        <dbReference type="ARBA" id="ARBA00023212"/>
    </source>
</evidence>
<feature type="domain" description="CAP-Gly" evidence="9">
    <location>
        <begin position="26"/>
        <end position="68"/>
    </location>
</feature>
<feature type="region of interest" description="Disordered" evidence="8">
    <location>
        <begin position="81"/>
        <end position="333"/>
    </location>
</feature>
<feature type="compositionally biased region" description="Polar residues" evidence="8">
    <location>
        <begin position="177"/>
        <end position="190"/>
    </location>
</feature>
<feature type="compositionally biased region" description="Gly residues" evidence="8">
    <location>
        <begin position="114"/>
        <end position="129"/>
    </location>
</feature>
<comment type="caution">
    <text evidence="10">The sequence shown here is derived from an EMBL/GenBank/DDBJ whole genome shotgun (WGS) entry which is preliminary data.</text>
</comment>
<dbReference type="Proteomes" id="UP001337655">
    <property type="component" value="Unassembled WGS sequence"/>
</dbReference>
<evidence type="ECO:0000256" key="5">
    <source>
        <dbReference type="ARBA" id="ARBA00023017"/>
    </source>
</evidence>
<dbReference type="EMBL" id="JAVRRT010000001">
    <property type="protein sequence ID" value="KAK5174976.1"/>
    <property type="molecule type" value="Genomic_DNA"/>
</dbReference>
<feature type="compositionally biased region" description="Acidic residues" evidence="8">
    <location>
        <begin position="245"/>
        <end position="255"/>
    </location>
</feature>
<dbReference type="Pfam" id="PF01302">
    <property type="entry name" value="CAP_GLY"/>
    <property type="match status" value="1"/>
</dbReference>
<feature type="compositionally biased region" description="Polar residues" evidence="8">
    <location>
        <begin position="317"/>
        <end position="331"/>
    </location>
</feature>
<dbReference type="GeneID" id="89921464"/>
<organism evidence="10 11">
    <name type="scientific">Saxophila tyrrhenica</name>
    <dbReference type="NCBI Taxonomy" id="1690608"/>
    <lineage>
        <taxon>Eukaryota</taxon>
        <taxon>Fungi</taxon>
        <taxon>Dikarya</taxon>
        <taxon>Ascomycota</taxon>
        <taxon>Pezizomycotina</taxon>
        <taxon>Dothideomycetes</taxon>
        <taxon>Dothideomycetidae</taxon>
        <taxon>Mycosphaerellales</taxon>
        <taxon>Extremaceae</taxon>
        <taxon>Saxophila</taxon>
    </lineage>
</organism>
<feature type="compositionally biased region" description="Pro residues" evidence="8">
    <location>
        <begin position="292"/>
        <end position="303"/>
    </location>
</feature>
<evidence type="ECO:0000313" key="11">
    <source>
        <dbReference type="Proteomes" id="UP001337655"/>
    </source>
</evidence>
<evidence type="ECO:0000313" key="10">
    <source>
        <dbReference type="EMBL" id="KAK5174976.1"/>
    </source>
</evidence>
<feature type="compositionally biased region" description="Low complexity" evidence="8">
    <location>
        <begin position="191"/>
        <end position="230"/>
    </location>
</feature>
<dbReference type="GO" id="GO:0005874">
    <property type="term" value="C:microtubule"/>
    <property type="evidence" value="ECO:0007669"/>
    <property type="project" value="UniProtKB-KW"/>
</dbReference>
<keyword evidence="6" id="KW-0175">Coiled coil</keyword>
<protein>
    <recommendedName>
        <fullName evidence="9">CAP-Gly domain-containing protein</fullName>
    </recommendedName>
</protein>
<evidence type="ECO:0000256" key="1">
    <source>
        <dbReference type="ARBA" id="ARBA00004245"/>
    </source>
</evidence>
<comment type="subcellular location">
    <subcellularLocation>
        <location evidence="1">Cytoplasm</location>
        <location evidence="1">Cytoskeleton</location>
    </subcellularLocation>
</comment>
<keyword evidence="7" id="KW-0206">Cytoskeleton</keyword>
<feature type="compositionally biased region" description="Basic and acidic residues" evidence="8">
    <location>
        <begin position="1122"/>
        <end position="1159"/>
    </location>
</feature>
<dbReference type="GO" id="GO:0030286">
    <property type="term" value="C:dynein complex"/>
    <property type="evidence" value="ECO:0007669"/>
    <property type="project" value="UniProtKB-KW"/>
</dbReference>
<feature type="compositionally biased region" description="Low complexity" evidence="8">
    <location>
        <begin position="84"/>
        <end position="94"/>
    </location>
</feature>
<evidence type="ECO:0000256" key="2">
    <source>
        <dbReference type="ARBA" id="ARBA00011010"/>
    </source>
</evidence>
<dbReference type="PROSITE" id="PS00845">
    <property type="entry name" value="CAP_GLY_1"/>
    <property type="match status" value="1"/>
</dbReference>
<dbReference type="InterPro" id="IPR000938">
    <property type="entry name" value="CAP-Gly_domain"/>
</dbReference>
<keyword evidence="5" id="KW-0243">Dynein</keyword>
<keyword evidence="11" id="KW-1185">Reference proteome</keyword>
<dbReference type="PANTHER" id="PTHR18916">
    <property type="entry name" value="DYNACTIN 1-RELATED MICROTUBULE-BINDING"/>
    <property type="match status" value="1"/>
</dbReference>
<dbReference type="RefSeq" id="XP_064663614.1">
    <property type="nucleotide sequence ID" value="XM_064797380.1"/>
</dbReference>
<feature type="region of interest" description="Disordered" evidence="8">
    <location>
        <begin position="1122"/>
        <end position="1172"/>
    </location>
</feature>
<feature type="compositionally biased region" description="Polar residues" evidence="8">
    <location>
        <begin position="136"/>
        <end position="145"/>
    </location>
</feature>
<feature type="compositionally biased region" description="Basic and acidic residues" evidence="8">
    <location>
        <begin position="256"/>
        <end position="266"/>
    </location>
</feature>
<dbReference type="SMART" id="SM01052">
    <property type="entry name" value="CAP_GLY"/>
    <property type="match status" value="1"/>
</dbReference>
<keyword evidence="3" id="KW-0963">Cytoplasm</keyword>
<sequence length="1311" mass="145532">MSAPSLKPGQQIELNDGRIATVRFVGNTSFQTGEWVGVELGEATGKNDGSVKGERYFQCQQGYGMFLRPAGVRRVVEDVKPKTAARGTATAGRGRPSGVQPGSGVNGTKRQSMIGGGGSPTPGARGGMSGIRSPVKSPTKQLGSNGVSSTSTSRTSTPPVGRGAAATGAAKPRPSLGPSSTTAGRRTSTVPSAPASSAPRSRQSLAAPAAGARGPSSRPAAAGKAPASRAPAPPADSQGRLSSTTEEETNDDESERPELLSPKESETSSQASLPGRNGVHDDADDTITQNFAPPPIPPDPEPSPTSTRPRRPSSPTGASIHSQKTIRSTAASKREIEELEAKVRLLERKRLEDRDVKKNLEKAQQERDQYKGIIEKLQTKYKPQQQEIADLKQALSELEKKGSDVDAIREEYDTALDMAAVDREMAEEAAENLKADVDALRAQNEEMQLELEILREENGELTKEMGPEERESAGVVQLQASNDRLRNALLALRDRSLDEKEELQEQMKSLEDQVKDLDKMREDHEEVREKLLRSEANTDDLRQQLEAALEAEEMIEQLTERNNRLDTVNAELRDAIEDLEDLKEVNDELETNHVETEKQMQDEIEFKDSLLQDRERMAQTLQDALDDRNQIINQFRSFVSGLQTEMADMKASKEISETEAKQLEGKSRAMLDLNLKLQNSAAKTQVKTIDLELRKLDAQEASEHLAIVQLFLPEAFHTERDSVLALLRFKRIGFKANLVHGFVKERIASFGSRGSDEDVFPACDVLDKLTWIAAMAGRFVNSICSCSVEEFTRYDSALYELEPVERALNSYIDGLRREDLRERDMAQELQRSIAVMSHLASLHVKDDLASHADHLLMRTQCLQSQLESAATALQLSRGMIETYIPKVSEEDDEDDEGSASDLAIILTRADSLVNHVRSAKVMAGKAYRALEDLQERSLTLEVSHSNAFENTESVTTEVTSYTRQAGDALQSLFGEEGRNELFTPTEVASALSRAATSTFALQAPEAGPFSSLANRLRDLTNVVTELVSLPTDLDNTVEFERAPAPWVARANELKQTKITSIDTEAELARTVETLHGKEVVIREKETELEEQSVRIEMLEARMKDASKRSAKIAELERNLRDAKDAERRAKQDLDKTKEEKDKEIERIREETVRTTDDRRKRGSAQDLDSDAMGTTARLTMRRQEHKIVSLEGAVRFLKSENHRLRLPSADSPLAAQSTLDWLHQPFSRPKTETRKRKEGLQKDSKDVLQQMLALAARPQAVDLTKMPDNKLAWRPAKETSRWRVEKRKEEWEGWKGWQREVVAGVVERGQG</sequence>